<comment type="similarity">
    <text evidence="1">Belongs to the ROK (NagC/XylR) family.</text>
</comment>
<gene>
    <name evidence="2" type="ORF">ACFQ4E_00105</name>
</gene>
<dbReference type="RefSeq" id="WP_386800878.1">
    <property type="nucleotide sequence ID" value="NZ_JBHTMU010000001.1"/>
</dbReference>
<accession>A0ABW3ZCN0</accession>
<dbReference type="Pfam" id="PF13412">
    <property type="entry name" value="HTH_24"/>
    <property type="match status" value="1"/>
</dbReference>
<dbReference type="PANTHER" id="PTHR18964">
    <property type="entry name" value="ROK (REPRESSOR, ORF, KINASE) FAMILY"/>
    <property type="match status" value="1"/>
</dbReference>
<proteinExistence type="inferred from homology"/>
<name>A0ABW3ZCN0_9RHOB</name>
<dbReference type="Gene3D" id="1.10.10.10">
    <property type="entry name" value="Winged helix-like DNA-binding domain superfamily/Winged helix DNA-binding domain"/>
    <property type="match status" value="1"/>
</dbReference>
<dbReference type="InterPro" id="IPR000600">
    <property type="entry name" value="ROK"/>
</dbReference>
<dbReference type="EMBL" id="JBHTMU010000001">
    <property type="protein sequence ID" value="MFD1340816.1"/>
    <property type="molecule type" value="Genomic_DNA"/>
</dbReference>
<comment type="caution">
    <text evidence="2">The sequence shown here is derived from an EMBL/GenBank/DDBJ whole genome shotgun (WGS) entry which is preliminary data.</text>
</comment>
<dbReference type="PANTHER" id="PTHR18964:SF149">
    <property type="entry name" value="BIFUNCTIONAL UDP-N-ACETYLGLUCOSAMINE 2-EPIMERASE_N-ACETYLMANNOSAMINE KINASE"/>
    <property type="match status" value="1"/>
</dbReference>
<keyword evidence="3" id="KW-1185">Reference proteome</keyword>
<dbReference type="SUPFAM" id="SSF53067">
    <property type="entry name" value="Actin-like ATPase domain"/>
    <property type="match status" value="1"/>
</dbReference>
<dbReference type="Gene3D" id="3.30.420.40">
    <property type="match status" value="2"/>
</dbReference>
<organism evidence="2 3">
    <name type="scientific">Litorisediminicola beolgyonensis</name>
    <dbReference type="NCBI Taxonomy" id="1173614"/>
    <lineage>
        <taxon>Bacteria</taxon>
        <taxon>Pseudomonadati</taxon>
        <taxon>Pseudomonadota</taxon>
        <taxon>Alphaproteobacteria</taxon>
        <taxon>Rhodobacterales</taxon>
        <taxon>Paracoccaceae</taxon>
        <taxon>Litorisediminicola</taxon>
    </lineage>
</organism>
<protein>
    <submittedName>
        <fullName evidence="2">ROK family transcriptional regulator</fullName>
    </submittedName>
</protein>
<sequence>MRAHNERLVLSLVRRNGALPKAEIARLTGLSAQTVSVIMRQLEAEGLLLKGEPMRGKVGQPSVPMALNPEGAFFYGLKVGRRSTELVLTNFVGEVVGRRHTTHRFPMPEATVEFATTRIAELTDELGREHAARVAGVGIAMPYQIWDWAETIGLEPSAMAAWKHRDIRRDLDDKLDWPVFLQNDASSACGAELVFGDQSAAQDFLYAYVGYFIGGGVVLNRSLFTGPSGNAGAIGSMPVPDGKGGWTQLIERASLVGLESLVEAQGGDASGLWTDAEAWSVDEAQVAAWVATAAQALAHAITSAISVIDFSHVLIDGWMPASVRAKLVDATRDALAHSDFAGLTQVEIREGSVGPDARVMGAASLPLSERFLVDGKALFSAG</sequence>
<dbReference type="Pfam" id="PF00480">
    <property type="entry name" value="ROK"/>
    <property type="match status" value="1"/>
</dbReference>
<dbReference type="Proteomes" id="UP001597135">
    <property type="component" value="Unassembled WGS sequence"/>
</dbReference>
<evidence type="ECO:0000313" key="2">
    <source>
        <dbReference type="EMBL" id="MFD1340816.1"/>
    </source>
</evidence>
<dbReference type="InterPro" id="IPR036388">
    <property type="entry name" value="WH-like_DNA-bd_sf"/>
</dbReference>
<reference evidence="3" key="1">
    <citation type="journal article" date="2019" name="Int. J. Syst. Evol. Microbiol.">
        <title>The Global Catalogue of Microorganisms (GCM) 10K type strain sequencing project: providing services to taxonomists for standard genome sequencing and annotation.</title>
        <authorList>
            <consortium name="The Broad Institute Genomics Platform"/>
            <consortium name="The Broad Institute Genome Sequencing Center for Infectious Disease"/>
            <person name="Wu L."/>
            <person name="Ma J."/>
        </authorList>
    </citation>
    <scope>NUCLEOTIDE SEQUENCE [LARGE SCALE GENOMIC DNA]</scope>
    <source>
        <strain evidence="3">CCUG 62953</strain>
    </source>
</reference>
<dbReference type="SUPFAM" id="SSF46785">
    <property type="entry name" value="Winged helix' DNA-binding domain"/>
    <property type="match status" value="1"/>
</dbReference>
<dbReference type="InterPro" id="IPR036390">
    <property type="entry name" value="WH_DNA-bd_sf"/>
</dbReference>
<dbReference type="CDD" id="cd23763">
    <property type="entry name" value="ASKHA_ATPase_ROK"/>
    <property type="match status" value="1"/>
</dbReference>
<evidence type="ECO:0000313" key="3">
    <source>
        <dbReference type="Proteomes" id="UP001597135"/>
    </source>
</evidence>
<dbReference type="InterPro" id="IPR043129">
    <property type="entry name" value="ATPase_NBD"/>
</dbReference>
<evidence type="ECO:0000256" key="1">
    <source>
        <dbReference type="ARBA" id="ARBA00006479"/>
    </source>
</evidence>